<comment type="subcellular location">
    <subcellularLocation>
        <location evidence="1">Cell inner membrane</location>
        <topology evidence="1">Multi-pass membrane protein</topology>
    </subcellularLocation>
</comment>
<evidence type="ECO:0000256" key="5">
    <source>
        <dbReference type="ARBA" id="ARBA00022475"/>
    </source>
</evidence>
<dbReference type="AlphaFoldDB" id="A0AAD0UQ16"/>
<feature type="transmembrane region" description="Helical" evidence="12">
    <location>
        <begin position="22"/>
        <end position="44"/>
    </location>
</feature>
<evidence type="ECO:0000256" key="8">
    <source>
        <dbReference type="ARBA" id="ARBA00022679"/>
    </source>
</evidence>
<evidence type="ECO:0000256" key="1">
    <source>
        <dbReference type="ARBA" id="ARBA00004429"/>
    </source>
</evidence>
<organism evidence="14 15">
    <name type="scientific">Leptospira kmetyi</name>
    <dbReference type="NCBI Taxonomy" id="408139"/>
    <lineage>
        <taxon>Bacteria</taxon>
        <taxon>Pseudomonadati</taxon>
        <taxon>Spirochaetota</taxon>
        <taxon>Spirochaetia</taxon>
        <taxon>Leptospirales</taxon>
        <taxon>Leptospiraceae</taxon>
        <taxon>Leptospira</taxon>
    </lineage>
</organism>
<feature type="transmembrane region" description="Helical" evidence="12">
    <location>
        <begin position="376"/>
        <end position="398"/>
    </location>
</feature>
<dbReference type="SUPFAM" id="SSF53448">
    <property type="entry name" value="Nucleotide-diphospho-sugar transferases"/>
    <property type="match status" value="1"/>
</dbReference>
<dbReference type="NCBIfam" id="NF003962">
    <property type="entry name" value="PRK05454.2-5"/>
    <property type="match status" value="1"/>
</dbReference>
<evidence type="ECO:0000256" key="11">
    <source>
        <dbReference type="ARBA" id="ARBA00023136"/>
    </source>
</evidence>
<evidence type="ECO:0000256" key="3">
    <source>
        <dbReference type="ARBA" id="ARBA00009337"/>
    </source>
</evidence>
<dbReference type="PANTHER" id="PTHR43867:SF5">
    <property type="entry name" value="GLUCANS BIOSYNTHESIS GLUCOSYLTRANSFERASE H"/>
    <property type="match status" value="1"/>
</dbReference>
<dbReference type="InterPro" id="IPR029044">
    <property type="entry name" value="Nucleotide-diphossugar_trans"/>
</dbReference>
<proteinExistence type="inferred from homology"/>
<dbReference type="Proteomes" id="UP000276407">
    <property type="component" value="Chromosome 1"/>
</dbReference>
<dbReference type="EMBL" id="CP033614">
    <property type="protein sequence ID" value="AYV57016.1"/>
    <property type="molecule type" value="Genomic_DNA"/>
</dbReference>
<name>A0AAD0UQ16_9LEPT</name>
<keyword evidence="10 12" id="KW-1133">Transmembrane helix</keyword>
<keyword evidence="9 12" id="KW-0812">Transmembrane</keyword>
<dbReference type="InterPro" id="IPR001173">
    <property type="entry name" value="Glyco_trans_2-like"/>
</dbReference>
<comment type="similarity">
    <text evidence="3">Belongs to the glycosyltransferase 2 family. OpgH subfamily.</text>
</comment>
<evidence type="ECO:0000256" key="4">
    <source>
        <dbReference type="ARBA" id="ARBA00020585"/>
    </source>
</evidence>
<feature type="transmembrane region" description="Helical" evidence="12">
    <location>
        <begin position="457"/>
        <end position="474"/>
    </location>
</feature>
<dbReference type="Pfam" id="PF13632">
    <property type="entry name" value="Glyco_trans_2_3"/>
    <property type="match status" value="1"/>
</dbReference>
<keyword evidence="11 12" id="KW-0472">Membrane</keyword>
<feature type="transmembrane region" description="Helical" evidence="12">
    <location>
        <begin position="56"/>
        <end position="78"/>
    </location>
</feature>
<evidence type="ECO:0000256" key="7">
    <source>
        <dbReference type="ARBA" id="ARBA00022676"/>
    </source>
</evidence>
<dbReference type="Gene3D" id="3.90.550.10">
    <property type="entry name" value="Spore Coat Polysaccharide Biosynthesis Protein SpsA, Chain A"/>
    <property type="match status" value="1"/>
</dbReference>
<feature type="domain" description="Glycosyltransferase 2-like" evidence="13">
    <location>
        <begin position="205"/>
        <end position="394"/>
    </location>
</feature>
<comment type="pathway">
    <text evidence="2">Glycan metabolism; osmoregulated periplasmic glucan (OPG) biosynthesis.</text>
</comment>
<evidence type="ECO:0000256" key="12">
    <source>
        <dbReference type="SAM" id="Phobius"/>
    </source>
</evidence>
<dbReference type="CDD" id="cd04191">
    <property type="entry name" value="Glucan_BSP_MdoH"/>
    <property type="match status" value="1"/>
</dbReference>
<evidence type="ECO:0000259" key="13">
    <source>
        <dbReference type="Pfam" id="PF13632"/>
    </source>
</evidence>
<dbReference type="NCBIfam" id="NF003958">
    <property type="entry name" value="PRK05454.2-1"/>
    <property type="match status" value="1"/>
</dbReference>
<reference evidence="14 15" key="1">
    <citation type="submission" date="2018-11" db="EMBL/GenBank/DDBJ databases">
        <title>Complete genome sequence of Leptospira kmetyi isolate LS 001/16 from soil sample associated with a leptospirosis patient in Kelantan.</title>
        <authorList>
            <person name="Muhammad Yusoff F."/>
            <person name="Muhammad Yusoff S."/>
            <person name="Ahmad M.N."/>
            <person name="Yusof N.Y."/>
            <person name="Aziah I."/>
        </authorList>
    </citation>
    <scope>NUCLEOTIDE SEQUENCE [LARGE SCALE GENOMIC DNA]</scope>
    <source>
        <strain evidence="14 15">LS 001/16</strain>
    </source>
</reference>
<evidence type="ECO:0000313" key="14">
    <source>
        <dbReference type="EMBL" id="AYV57016.1"/>
    </source>
</evidence>
<evidence type="ECO:0000256" key="2">
    <source>
        <dbReference type="ARBA" id="ARBA00005001"/>
    </source>
</evidence>
<feature type="transmembrane region" description="Helical" evidence="12">
    <location>
        <begin position="423"/>
        <end position="445"/>
    </location>
</feature>
<keyword evidence="8" id="KW-0808">Transferase</keyword>
<accession>A0AAD0UQ16</accession>
<dbReference type="RefSeq" id="WP_123180104.1">
    <property type="nucleotide sequence ID" value="NZ_CP033614.1"/>
</dbReference>
<gene>
    <name evidence="14" type="primary">mdoH</name>
    <name evidence="14" type="ORF">EFP84_16905</name>
</gene>
<protein>
    <recommendedName>
        <fullName evidence="4">Glucans biosynthesis glucosyltransferase H</fullName>
    </recommendedName>
</protein>
<dbReference type="PANTHER" id="PTHR43867">
    <property type="entry name" value="CELLULOSE SYNTHASE CATALYTIC SUBUNIT A [UDP-FORMING]"/>
    <property type="match status" value="1"/>
</dbReference>
<feature type="transmembrane region" description="Helical" evidence="12">
    <location>
        <begin position="518"/>
        <end position="538"/>
    </location>
</feature>
<evidence type="ECO:0000256" key="10">
    <source>
        <dbReference type="ARBA" id="ARBA00022989"/>
    </source>
</evidence>
<dbReference type="KEGG" id="lkm:EFP84_16905"/>
<evidence type="ECO:0000256" key="9">
    <source>
        <dbReference type="ARBA" id="ARBA00022692"/>
    </source>
</evidence>
<dbReference type="InterPro" id="IPR050321">
    <property type="entry name" value="Glycosyltr_2/OpgH_subfam"/>
</dbReference>
<dbReference type="GO" id="GO:0016758">
    <property type="term" value="F:hexosyltransferase activity"/>
    <property type="evidence" value="ECO:0007669"/>
    <property type="project" value="TreeGrafter"/>
</dbReference>
<keyword evidence="7" id="KW-0328">Glycosyltransferase</keyword>
<keyword evidence="6" id="KW-0997">Cell inner membrane</keyword>
<evidence type="ECO:0000256" key="6">
    <source>
        <dbReference type="ARBA" id="ARBA00022519"/>
    </source>
</evidence>
<feature type="transmembrane region" description="Helical" evidence="12">
    <location>
        <begin position="544"/>
        <end position="567"/>
    </location>
</feature>
<keyword evidence="5" id="KW-1003">Cell membrane</keyword>
<sequence>MNVFEKEAGHWIDSKTLSYRRLTFGGLVFFFVIIGVFLEVQFLSFQSISPFEWATLILFCVLFPIICFGAATALIGFFQKLRGGDPLSISRILEKQDMIGKKFPPVAVVMPIHCEEVSRIFAGVELMMDQIAQSGLAQNTDFFILSDTSDPNLWALEEKAFSILSGKPSNQGRIYYRKRRVNLNRKSGNIADFCRRWGKRYKYMIILDADSIVTGECMKNLILLMEKTPNAGIIQTVPEVIEAKSVFQKLSAFGAWVGNSVFGAGSYFWQLRSGPFWGHNAIIRLQPFMKYCGLPGLPGESAIGGKILSHDTIEAALFRKAGYGVWFATDLKGSYEEAPPNILEALKRDNRWCQGNLQHFWFLFGGKLRFSSRLQILLGIFSYFSSPLWALLLISSSLTTIEDVDFFRLALLPEDWIAFRDDLYLPVAYTLQGYTLLILFLPRIVSFLEVSLFRRKEWRFSFISWIVSFFLEFLHSVLTAPVYMVQYTRFILLTFFNRKIEWGPQNRDASLGPDLRSLAIAILPASFYGLGIGIWMFATYPILFFWFLPLLLGWIFAYPIALFTSYIPKSKSDSLGILSNPPELRENRLLQTLRSFEAEYSRRIGNSDNRKGIFLCIVDPSLNEFHLSRLRKRSSDSPVRKNYLKNLTAKLKTEGPSSFKNQELLRILWDHDSMADLHFWFWTEDVRRLSSWWKNSFAEYKREVLLSEVDSGVGGVGPGSVVDRGI</sequence>
<evidence type="ECO:0000313" key="15">
    <source>
        <dbReference type="Proteomes" id="UP000276407"/>
    </source>
</evidence>
<dbReference type="GO" id="GO:0005886">
    <property type="term" value="C:plasma membrane"/>
    <property type="evidence" value="ECO:0007669"/>
    <property type="project" value="UniProtKB-SubCell"/>
</dbReference>